<reference evidence="1 2" key="1">
    <citation type="submission" date="2016-07" db="EMBL/GenBank/DDBJ databases">
        <title>Complete genome sequence of the Lentzea guizhouensis DHS C013.</title>
        <authorList>
            <person name="Cao C."/>
        </authorList>
    </citation>
    <scope>NUCLEOTIDE SEQUENCE [LARGE SCALE GENOMIC DNA]</scope>
    <source>
        <strain evidence="1 2">DHS C013</strain>
    </source>
</reference>
<dbReference type="InterPro" id="IPR011200">
    <property type="entry name" value="UCP012608"/>
</dbReference>
<organism evidence="1 2">
    <name type="scientific">Lentzea guizhouensis</name>
    <dbReference type="NCBI Taxonomy" id="1586287"/>
    <lineage>
        <taxon>Bacteria</taxon>
        <taxon>Bacillati</taxon>
        <taxon>Actinomycetota</taxon>
        <taxon>Actinomycetes</taxon>
        <taxon>Pseudonocardiales</taxon>
        <taxon>Pseudonocardiaceae</taxon>
        <taxon>Lentzea</taxon>
    </lineage>
</organism>
<dbReference type="OrthoDB" id="8899077at2"/>
<dbReference type="EMBL" id="CP016793">
    <property type="protein sequence ID" value="ANZ39017.1"/>
    <property type="molecule type" value="Genomic_DNA"/>
</dbReference>
<dbReference type="RefSeq" id="WP_065917360.1">
    <property type="nucleotide sequence ID" value="NZ_CP016793.1"/>
</dbReference>
<proteinExistence type="predicted"/>
<sequence length="322" mass="34932">MTAAGTGAATLRTFAVRLRSSAPVSARILSELASELDRGGPVSDLLCSHSAVHSPLFGVQALAGVRLLMLSGRAPELSQRFASAHAAAMAGESDSTALLAWLAARRAIVDNAGEILAALDRTVQQHQPKTAGWLLRGLTMIGAPKIRLLELGACAGLNLILDRYRWFGLNWEWGDKDSPVRLAATGPRPPEFEIVARAGCDLQPRDPADPKHAMILHSFIPPEHDALRWDLDDAIELAGKVGVQVARSPAGRWLRENLVPPAERGTYTVVWHSSFWPYLTEDERHEIESTLTAAAGSMPLARVAYEAVDFRSNPRLTVTIYS</sequence>
<name>A0A1B2HMQ3_9PSEU</name>
<dbReference type="KEGG" id="led:BBK82_26050"/>
<evidence type="ECO:0000313" key="1">
    <source>
        <dbReference type="EMBL" id="ANZ39017.1"/>
    </source>
</evidence>
<accession>A0A1B2HMQ3</accession>
<evidence type="ECO:0008006" key="3">
    <source>
        <dbReference type="Google" id="ProtNLM"/>
    </source>
</evidence>
<evidence type="ECO:0000313" key="2">
    <source>
        <dbReference type="Proteomes" id="UP000093053"/>
    </source>
</evidence>
<dbReference type="STRING" id="1586287.BBK82_26050"/>
<dbReference type="Pfam" id="PF10094">
    <property type="entry name" value="DUF2332"/>
    <property type="match status" value="1"/>
</dbReference>
<protein>
    <recommendedName>
        <fullName evidence="3">DUF2332 domain-containing protein</fullName>
    </recommendedName>
</protein>
<dbReference type="Proteomes" id="UP000093053">
    <property type="component" value="Chromosome"/>
</dbReference>
<dbReference type="AlphaFoldDB" id="A0A1B2HMQ3"/>
<gene>
    <name evidence="1" type="ORF">BBK82_26050</name>
</gene>
<keyword evidence="2" id="KW-1185">Reference proteome</keyword>